<keyword evidence="18" id="KW-1185">Reference proteome</keyword>
<comment type="activity regulation">
    <text evidence="15">Allosterically activated by ADP and other diphosphonucleosides, and allosterically inhibited by phosphoenolpyruvate.</text>
</comment>
<dbReference type="InterPro" id="IPR015912">
    <property type="entry name" value="Phosphofructokinase_CS"/>
</dbReference>
<dbReference type="PRINTS" id="PR00476">
    <property type="entry name" value="PHFRCTKINASE"/>
</dbReference>
<feature type="binding site" description="in other chain" evidence="15">
    <location>
        <begin position="249"/>
        <end position="252"/>
    </location>
    <ligand>
        <name>substrate</name>
        <note>ligand shared between dimeric partners</note>
    </ligand>
</feature>
<dbReference type="NCBIfam" id="NF002872">
    <property type="entry name" value="PRK03202.1"/>
    <property type="match status" value="1"/>
</dbReference>
<sequence length="319" mass="34109">MKKIGVLTSGGDAPGMNAAVRAVVRNAMYQGIEVFGVYNGYEGLIQGNIKKMELGSVGDIIQRGGTILYSARSPEFKTDEGQNKAIENMKSFGIEGLIVIGGDGSFQGASKLTEKGFPCIGVPGTIDNDIPGTDYTIGFDTALNTVVTAVDKIRDTATSHERTYVVEVMGRDAGDLALWAGLANGAESIIIPERAEGFESVINKLKRGQARGKKHSIIILAEGVGSGVEYGKKIEEETQMDTRVTVLGHIQRGGSPSGYDRVLASRLGAKAVDLLIEGNGGRMTGIENNVVVDHDLLDILNKKHYVNMNMYELSNQLSI</sequence>
<comment type="similarity">
    <text evidence="15">Belongs to the phosphofructokinase type A (PFKA) family. ATP-dependent PFK group I subfamily. Prokaryotic clade 'B1' sub-subfamily.</text>
</comment>
<evidence type="ECO:0000256" key="4">
    <source>
        <dbReference type="ARBA" id="ARBA00004679"/>
    </source>
</evidence>
<keyword evidence="5 15" id="KW-0963">Cytoplasm</keyword>
<keyword evidence="11 15" id="KW-0067">ATP-binding</keyword>
<evidence type="ECO:0000256" key="10">
    <source>
        <dbReference type="ARBA" id="ARBA00022777"/>
    </source>
</evidence>
<feature type="binding site" evidence="15">
    <location>
        <begin position="72"/>
        <end position="73"/>
    </location>
    <ligand>
        <name>ATP</name>
        <dbReference type="ChEBI" id="CHEBI:30616"/>
    </ligand>
</feature>
<dbReference type="RefSeq" id="WP_003468040.1">
    <property type="nucleotide sequence ID" value="NZ_APML01000026.1"/>
</dbReference>
<feature type="binding site" evidence="15">
    <location>
        <begin position="102"/>
        <end position="105"/>
    </location>
    <ligand>
        <name>ATP</name>
        <dbReference type="ChEBI" id="CHEBI:30616"/>
    </ligand>
</feature>
<evidence type="ECO:0000256" key="14">
    <source>
        <dbReference type="ARBA" id="ARBA00048070"/>
    </source>
</evidence>
<name>N4WV30_9BACI</name>
<comment type="caution">
    <text evidence="17">The sequence shown here is derived from an EMBL/GenBank/DDBJ whole genome shotgun (WGS) entry which is preliminary data.</text>
</comment>
<dbReference type="OrthoDB" id="9802503at2"/>
<feature type="binding site" evidence="15">
    <location>
        <position position="243"/>
    </location>
    <ligand>
        <name>substrate</name>
        <note>ligand shared between dimeric partners</note>
    </ligand>
</feature>
<dbReference type="PANTHER" id="PTHR13697">
    <property type="entry name" value="PHOSPHOFRUCTOKINASE"/>
    <property type="match status" value="1"/>
</dbReference>
<dbReference type="GO" id="GO:0048029">
    <property type="term" value="F:monosaccharide binding"/>
    <property type="evidence" value="ECO:0007669"/>
    <property type="project" value="TreeGrafter"/>
</dbReference>
<dbReference type="InterPro" id="IPR035966">
    <property type="entry name" value="PKF_sf"/>
</dbReference>
<dbReference type="GO" id="GO:0046872">
    <property type="term" value="F:metal ion binding"/>
    <property type="evidence" value="ECO:0007669"/>
    <property type="project" value="UniProtKB-KW"/>
</dbReference>
<dbReference type="STRING" id="1308866.J416_08232"/>
<evidence type="ECO:0000256" key="12">
    <source>
        <dbReference type="ARBA" id="ARBA00022842"/>
    </source>
</evidence>
<feature type="binding site" description="in other chain" evidence="15">
    <location>
        <begin position="185"/>
        <end position="187"/>
    </location>
    <ligand>
        <name>ADP</name>
        <dbReference type="ChEBI" id="CHEBI:456216"/>
        <note>allosteric activator; ligand shared between dimeric partners</note>
    </ligand>
</feature>
<dbReference type="NCBIfam" id="TIGR02482">
    <property type="entry name" value="PFKA_ATP"/>
    <property type="match status" value="1"/>
</dbReference>
<evidence type="ECO:0000256" key="1">
    <source>
        <dbReference type="ARBA" id="ARBA00001946"/>
    </source>
</evidence>
<dbReference type="HAMAP" id="MF_00339">
    <property type="entry name" value="Phosphofructokinase_I_B1"/>
    <property type="match status" value="1"/>
</dbReference>
<dbReference type="GO" id="GO:0042802">
    <property type="term" value="F:identical protein binding"/>
    <property type="evidence" value="ECO:0007669"/>
    <property type="project" value="TreeGrafter"/>
</dbReference>
<feature type="domain" description="Phosphofructokinase" evidence="16">
    <location>
        <begin position="3"/>
        <end position="275"/>
    </location>
</feature>
<dbReference type="FunFam" id="3.40.50.450:FF:000001">
    <property type="entry name" value="ATP-dependent 6-phosphofructokinase"/>
    <property type="match status" value="1"/>
</dbReference>
<keyword evidence="13 15" id="KW-0324">Glycolysis</keyword>
<comment type="caution">
    <text evidence="15">Lacks conserved residue(s) required for the propagation of feature annotation.</text>
</comment>
<dbReference type="Pfam" id="PF00365">
    <property type="entry name" value="PFK"/>
    <property type="match status" value="1"/>
</dbReference>
<dbReference type="SUPFAM" id="SSF53784">
    <property type="entry name" value="Phosphofructokinase"/>
    <property type="match status" value="1"/>
</dbReference>
<dbReference type="Gene3D" id="3.40.50.460">
    <property type="entry name" value="Phosphofructokinase domain"/>
    <property type="match status" value="1"/>
</dbReference>
<feature type="binding site" description="in other chain" evidence="15">
    <location>
        <begin position="169"/>
        <end position="171"/>
    </location>
    <ligand>
        <name>substrate</name>
        <note>ligand shared between dimeric partners</note>
    </ligand>
</feature>
<feature type="binding site" evidence="15">
    <location>
        <position position="11"/>
    </location>
    <ligand>
        <name>ATP</name>
        <dbReference type="ChEBI" id="CHEBI:30616"/>
    </ligand>
</feature>
<comment type="subunit">
    <text evidence="15">Homotetramer.</text>
</comment>
<dbReference type="GO" id="GO:0030388">
    <property type="term" value="P:fructose 1,6-bisphosphate metabolic process"/>
    <property type="evidence" value="ECO:0007669"/>
    <property type="project" value="TreeGrafter"/>
</dbReference>
<dbReference type="PANTHER" id="PTHR13697:SF4">
    <property type="entry name" value="ATP-DEPENDENT 6-PHOSPHOFRUCTOKINASE"/>
    <property type="match status" value="1"/>
</dbReference>
<keyword evidence="6 15" id="KW-0021">Allosteric enzyme</keyword>
<comment type="pathway">
    <text evidence="4 15">Carbohydrate degradation; glycolysis; D-glyceraldehyde 3-phosphate and glycerone phosphate from D-glucose: step 3/4.</text>
</comment>
<feature type="binding site" evidence="15">
    <location>
        <position position="162"/>
    </location>
    <ligand>
        <name>substrate</name>
        <note>ligand shared between dimeric partners</note>
    </ligand>
</feature>
<feature type="binding site" description="in other chain" evidence="15">
    <location>
        <begin position="125"/>
        <end position="127"/>
    </location>
    <ligand>
        <name>substrate</name>
        <note>ligand shared between dimeric partners</note>
    </ligand>
</feature>
<organism evidence="17 18">
    <name type="scientific">Gracilibacillus halophilus YIM-C55.5</name>
    <dbReference type="NCBI Taxonomy" id="1308866"/>
    <lineage>
        <taxon>Bacteria</taxon>
        <taxon>Bacillati</taxon>
        <taxon>Bacillota</taxon>
        <taxon>Bacilli</taxon>
        <taxon>Bacillales</taxon>
        <taxon>Bacillaceae</taxon>
        <taxon>Gracilibacillus</taxon>
    </lineage>
</organism>
<feature type="binding site" evidence="15">
    <location>
        <begin position="21"/>
        <end position="25"/>
    </location>
    <ligand>
        <name>ADP</name>
        <dbReference type="ChEBI" id="CHEBI:456216"/>
        <note>allosteric activator; ligand shared between dimeric partners</note>
    </ligand>
</feature>
<dbReference type="PROSITE" id="PS00433">
    <property type="entry name" value="PHOSPHOFRUCTOKINASE"/>
    <property type="match status" value="1"/>
</dbReference>
<dbReference type="GO" id="GO:0005524">
    <property type="term" value="F:ATP binding"/>
    <property type="evidence" value="ECO:0007669"/>
    <property type="project" value="UniProtKB-UniRule"/>
</dbReference>
<feature type="binding site" description="in other chain" evidence="15">
    <location>
        <position position="211"/>
    </location>
    <ligand>
        <name>ADP</name>
        <dbReference type="ChEBI" id="CHEBI:456216"/>
        <note>allosteric activator; ligand shared between dimeric partners</note>
    </ligand>
</feature>
<evidence type="ECO:0000256" key="7">
    <source>
        <dbReference type="ARBA" id="ARBA00022679"/>
    </source>
</evidence>
<dbReference type="PIRSF" id="PIRSF000532">
    <property type="entry name" value="ATP_PFK_prok"/>
    <property type="match status" value="1"/>
</dbReference>
<dbReference type="Gene3D" id="3.40.50.450">
    <property type="match status" value="1"/>
</dbReference>
<evidence type="ECO:0000313" key="18">
    <source>
        <dbReference type="Proteomes" id="UP000012283"/>
    </source>
</evidence>
<dbReference type="Proteomes" id="UP000012283">
    <property type="component" value="Unassembled WGS sequence"/>
</dbReference>
<evidence type="ECO:0000256" key="9">
    <source>
        <dbReference type="ARBA" id="ARBA00022741"/>
    </source>
</evidence>
<proteinExistence type="inferred from homology"/>
<evidence type="ECO:0000256" key="2">
    <source>
        <dbReference type="ARBA" id="ARBA00002659"/>
    </source>
</evidence>
<evidence type="ECO:0000256" key="8">
    <source>
        <dbReference type="ARBA" id="ARBA00022723"/>
    </source>
</evidence>
<feature type="binding site" evidence="15">
    <location>
        <position position="103"/>
    </location>
    <ligand>
        <name>Mg(2+)</name>
        <dbReference type="ChEBI" id="CHEBI:18420"/>
        <note>catalytic</note>
    </ligand>
</feature>
<dbReference type="UniPathway" id="UPA00109">
    <property type="reaction ID" value="UER00182"/>
</dbReference>
<reference evidence="17 18" key="1">
    <citation type="submission" date="2013-03" db="EMBL/GenBank/DDBJ databases">
        <title>Draft genome sequence of Gracibacillus halophilus YIM-C55.5, a moderately halophilic and thermophilic organism from the Xiaochaidamu salt lake.</title>
        <authorList>
            <person name="Sugumar T."/>
            <person name="Polireddy D.R."/>
            <person name="Antony A."/>
            <person name="Madhava Y.R."/>
            <person name="Sivakumar N."/>
        </authorList>
    </citation>
    <scope>NUCLEOTIDE SEQUENCE [LARGE SCALE GENOMIC DNA]</scope>
    <source>
        <strain evidence="17 18">YIM-C55.5</strain>
    </source>
</reference>
<evidence type="ECO:0000256" key="11">
    <source>
        <dbReference type="ARBA" id="ARBA00022840"/>
    </source>
</evidence>
<gene>
    <name evidence="15" type="primary">pfkA</name>
    <name evidence="17" type="ORF">J416_08232</name>
</gene>
<keyword evidence="7 15" id="KW-0808">Transferase</keyword>
<feature type="binding site" description="in other chain" evidence="15">
    <location>
        <position position="222"/>
    </location>
    <ligand>
        <name>substrate</name>
        <note>ligand shared between dimeric partners</note>
    </ligand>
</feature>
<dbReference type="GO" id="GO:0016208">
    <property type="term" value="F:AMP binding"/>
    <property type="evidence" value="ECO:0007669"/>
    <property type="project" value="TreeGrafter"/>
</dbReference>
<dbReference type="EMBL" id="APML01000026">
    <property type="protein sequence ID" value="ENH96956.1"/>
    <property type="molecule type" value="Genomic_DNA"/>
</dbReference>
<feature type="binding site" description="in other chain" evidence="15">
    <location>
        <position position="154"/>
    </location>
    <ligand>
        <name>ADP</name>
        <dbReference type="ChEBI" id="CHEBI:456216"/>
        <note>allosteric activator; ligand shared between dimeric partners</note>
    </ligand>
</feature>
<dbReference type="GO" id="GO:0003872">
    <property type="term" value="F:6-phosphofructokinase activity"/>
    <property type="evidence" value="ECO:0007669"/>
    <property type="project" value="UniProtKB-UniRule"/>
</dbReference>
<feature type="active site" description="Proton acceptor" evidence="15">
    <location>
        <position position="127"/>
    </location>
</feature>
<comment type="function">
    <text evidence="2 15">Catalyzes the phosphorylation of D-fructose 6-phosphate to fructose 1,6-bisphosphate by ATP, the first committing step of glycolysis.</text>
</comment>
<evidence type="ECO:0000256" key="5">
    <source>
        <dbReference type="ARBA" id="ARBA00022490"/>
    </source>
</evidence>
<evidence type="ECO:0000313" key="17">
    <source>
        <dbReference type="EMBL" id="ENH96956.1"/>
    </source>
</evidence>
<dbReference type="GO" id="GO:0006002">
    <property type="term" value="P:fructose 6-phosphate metabolic process"/>
    <property type="evidence" value="ECO:0007669"/>
    <property type="project" value="UniProtKB-UniRule"/>
</dbReference>
<dbReference type="GO" id="GO:0061621">
    <property type="term" value="P:canonical glycolysis"/>
    <property type="evidence" value="ECO:0007669"/>
    <property type="project" value="TreeGrafter"/>
</dbReference>
<accession>N4WV30</accession>
<evidence type="ECO:0000256" key="3">
    <source>
        <dbReference type="ARBA" id="ARBA00004496"/>
    </source>
</evidence>
<comment type="catalytic activity">
    <reaction evidence="14 15">
        <text>beta-D-fructose 6-phosphate + ATP = beta-D-fructose 1,6-bisphosphate + ADP + H(+)</text>
        <dbReference type="Rhea" id="RHEA:16109"/>
        <dbReference type="ChEBI" id="CHEBI:15378"/>
        <dbReference type="ChEBI" id="CHEBI:30616"/>
        <dbReference type="ChEBI" id="CHEBI:32966"/>
        <dbReference type="ChEBI" id="CHEBI:57634"/>
        <dbReference type="ChEBI" id="CHEBI:456216"/>
        <dbReference type="EC" id="2.7.1.11"/>
    </reaction>
</comment>
<evidence type="ECO:0000256" key="6">
    <source>
        <dbReference type="ARBA" id="ARBA00022533"/>
    </source>
</evidence>
<keyword evidence="9 15" id="KW-0547">Nucleotide-binding</keyword>
<dbReference type="InterPro" id="IPR012828">
    <property type="entry name" value="PFKA_ATP_prok"/>
</dbReference>
<dbReference type="PATRIC" id="fig|1308866.3.peg.1662"/>
<evidence type="ECO:0000256" key="15">
    <source>
        <dbReference type="HAMAP-Rule" id="MF_00339"/>
    </source>
</evidence>
<dbReference type="InterPro" id="IPR000023">
    <property type="entry name" value="Phosphofructokinase_dom"/>
</dbReference>
<protein>
    <recommendedName>
        <fullName evidence="15">ATP-dependent 6-phosphofructokinase</fullName>
        <shortName evidence="15">ATP-PFK</shortName>
        <shortName evidence="15">Phosphofructokinase</shortName>
        <ecNumber evidence="15">2.7.1.11</ecNumber>
    </recommendedName>
    <alternativeName>
        <fullName evidence="15">Phosphohexokinase</fullName>
    </alternativeName>
</protein>
<dbReference type="EC" id="2.7.1.11" evidence="15"/>
<dbReference type="GO" id="GO:0005945">
    <property type="term" value="C:6-phosphofructokinase complex"/>
    <property type="evidence" value="ECO:0007669"/>
    <property type="project" value="TreeGrafter"/>
</dbReference>
<dbReference type="GO" id="GO:0070095">
    <property type="term" value="F:fructose-6-phosphate binding"/>
    <property type="evidence" value="ECO:0007669"/>
    <property type="project" value="TreeGrafter"/>
</dbReference>
<comment type="subcellular location">
    <subcellularLocation>
        <location evidence="3 15">Cytoplasm</location>
    </subcellularLocation>
</comment>
<evidence type="ECO:0000259" key="16">
    <source>
        <dbReference type="Pfam" id="PF00365"/>
    </source>
</evidence>
<dbReference type="FunFam" id="3.40.50.460:FF:000002">
    <property type="entry name" value="ATP-dependent 6-phosphofructokinase"/>
    <property type="match status" value="1"/>
</dbReference>
<evidence type="ECO:0000256" key="13">
    <source>
        <dbReference type="ARBA" id="ARBA00023152"/>
    </source>
</evidence>
<dbReference type="InterPro" id="IPR012003">
    <property type="entry name" value="ATP_PFK_prok-type"/>
</dbReference>
<dbReference type="InterPro" id="IPR022953">
    <property type="entry name" value="ATP_PFK"/>
</dbReference>
<dbReference type="AlphaFoldDB" id="N4WV30"/>
<keyword evidence="12 15" id="KW-0460">Magnesium</keyword>
<comment type="cofactor">
    <cofactor evidence="1 15">
        <name>Mg(2+)</name>
        <dbReference type="ChEBI" id="CHEBI:18420"/>
    </cofactor>
</comment>
<feature type="binding site" description="in other chain" evidence="15">
    <location>
        <begin position="213"/>
        <end position="215"/>
    </location>
    <ligand>
        <name>ADP</name>
        <dbReference type="ChEBI" id="CHEBI:456216"/>
        <note>allosteric activator; ligand shared between dimeric partners</note>
    </ligand>
</feature>
<keyword evidence="8 15" id="KW-0479">Metal-binding</keyword>
<keyword evidence="10 15" id="KW-0418">Kinase</keyword>
<dbReference type="eggNOG" id="COG0205">
    <property type="taxonomic scope" value="Bacteria"/>
</dbReference>